<evidence type="ECO:0000313" key="2">
    <source>
        <dbReference type="Proteomes" id="UP001163105"/>
    </source>
</evidence>
<dbReference type="InterPro" id="IPR029063">
    <property type="entry name" value="SAM-dependent_MTases_sf"/>
</dbReference>
<dbReference type="CDD" id="cd02440">
    <property type="entry name" value="AdoMet_MTases"/>
    <property type="match status" value="1"/>
</dbReference>
<dbReference type="Gene3D" id="3.40.50.150">
    <property type="entry name" value="Vaccinia Virus protein VP39"/>
    <property type="match status" value="1"/>
</dbReference>
<proteinExistence type="predicted"/>
<evidence type="ECO:0000313" key="1">
    <source>
        <dbReference type="EMBL" id="KAJ6442680.1"/>
    </source>
</evidence>
<dbReference type="GO" id="GO:0032259">
    <property type="term" value="P:methylation"/>
    <property type="evidence" value="ECO:0007669"/>
    <property type="project" value="UniProtKB-KW"/>
</dbReference>
<dbReference type="AlphaFoldDB" id="A0AB34FXD2"/>
<accession>A0AB34FXD2</accession>
<organism evidence="1 2">
    <name type="scientific">Purpureocillium lavendulum</name>
    <dbReference type="NCBI Taxonomy" id="1247861"/>
    <lineage>
        <taxon>Eukaryota</taxon>
        <taxon>Fungi</taxon>
        <taxon>Dikarya</taxon>
        <taxon>Ascomycota</taxon>
        <taxon>Pezizomycotina</taxon>
        <taxon>Sordariomycetes</taxon>
        <taxon>Hypocreomycetidae</taxon>
        <taxon>Hypocreales</taxon>
        <taxon>Ophiocordycipitaceae</taxon>
        <taxon>Purpureocillium</taxon>
    </lineage>
</organism>
<dbReference type="GO" id="GO:0008610">
    <property type="term" value="P:lipid biosynthetic process"/>
    <property type="evidence" value="ECO:0007669"/>
    <property type="project" value="InterPro"/>
</dbReference>
<dbReference type="EMBL" id="JAQHRD010000003">
    <property type="protein sequence ID" value="KAJ6442680.1"/>
    <property type="molecule type" value="Genomic_DNA"/>
</dbReference>
<dbReference type="PANTHER" id="PTHR43667">
    <property type="entry name" value="CYCLOPROPANE-FATTY-ACYL-PHOSPHOLIPID SYNTHASE"/>
    <property type="match status" value="1"/>
</dbReference>
<dbReference type="SUPFAM" id="SSF53335">
    <property type="entry name" value="S-adenosyl-L-methionine-dependent methyltransferases"/>
    <property type="match status" value="1"/>
</dbReference>
<name>A0AB34FXD2_9HYPO</name>
<dbReference type="InterPro" id="IPR050723">
    <property type="entry name" value="CFA/CMAS"/>
</dbReference>
<sequence length="303" mass="33875">MTLLKSWTAPANTGEQAKRNISAHYDVSNEMFAAFLSPDMTYSSTQAPYHIKAARIEPSDHVLEIGTGWGSFAIQAVRETGCTLTSVTLSAEQKALAEKRIEAAGLADKITVLLCDYRDIPNLGLRFDKIVSIEMLEHTGIEHLAEYFGVIKDLLTGQGAIASLQATLMSESIFPGGYLPTLTQTVEAINKGAGDHFIIDRVEAFDGLAKTFQIWRETFDREFEAVIRPGLLAKIPQLCEADVETFRRKWRASFCRRKLRIMLIFAQYYFAYCQAGFEAQVLRTVTLRLVRNGTPIVAQDCFM</sequence>
<dbReference type="Proteomes" id="UP001163105">
    <property type="component" value="Unassembled WGS sequence"/>
</dbReference>
<protein>
    <submittedName>
        <fullName evidence="1">Cyclopropane-fatty-acyl-phospholipid synthase</fullName>
    </submittedName>
</protein>
<reference evidence="1" key="1">
    <citation type="submission" date="2023-01" db="EMBL/GenBank/DDBJ databases">
        <title>The growth and conidiation of Purpureocillium lavendulum are regulated by nitrogen source and histone H3K14 acetylation.</title>
        <authorList>
            <person name="Tang P."/>
            <person name="Han J."/>
            <person name="Zhang C."/>
            <person name="Tang P."/>
            <person name="Qi F."/>
            <person name="Zhang K."/>
            <person name="Liang L."/>
        </authorList>
    </citation>
    <scope>NUCLEOTIDE SEQUENCE</scope>
    <source>
        <strain evidence="1">YMF1.00683</strain>
    </source>
</reference>
<gene>
    <name evidence="1" type="primary">cfa</name>
    <name evidence="1" type="ORF">O9K51_03855</name>
</gene>
<keyword evidence="2" id="KW-1185">Reference proteome</keyword>
<comment type="caution">
    <text evidence="1">The sequence shown here is derived from an EMBL/GenBank/DDBJ whole genome shotgun (WGS) entry which is preliminary data.</text>
</comment>
<dbReference type="GO" id="GO:0008168">
    <property type="term" value="F:methyltransferase activity"/>
    <property type="evidence" value="ECO:0007669"/>
    <property type="project" value="UniProtKB-KW"/>
</dbReference>
<dbReference type="PANTHER" id="PTHR43667:SF2">
    <property type="entry name" value="FATTY ACID C-METHYL TRANSFERASE"/>
    <property type="match status" value="1"/>
</dbReference>
<dbReference type="Pfam" id="PF02353">
    <property type="entry name" value="CMAS"/>
    <property type="match status" value="1"/>
</dbReference>